<dbReference type="GO" id="GO:0010181">
    <property type="term" value="F:FMN binding"/>
    <property type="evidence" value="ECO:0007669"/>
    <property type="project" value="InterPro"/>
</dbReference>
<dbReference type="PANTHER" id="PTHR43567">
    <property type="entry name" value="FLAVOREDOXIN-RELATED-RELATED"/>
    <property type="match status" value="1"/>
</dbReference>
<evidence type="ECO:0000256" key="3">
    <source>
        <dbReference type="ARBA" id="ARBA00038054"/>
    </source>
</evidence>
<dbReference type="AlphaFoldDB" id="A0A9D1ZB59"/>
<dbReference type="SMART" id="SM00903">
    <property type="entry name" value="Flavin_Reduct"/>
    <property type="match status" value="1"/>
</dbReference>
<accession>A0A9D1ZB59</accession>
<name>A0A9D1ZB59_9FIRM</name>
<reference evidence="5" key="2">
    <citation type="submission" date="2021-04" db="EMBL/GenBank/DDBJ databases">
        <authorList>
            <person name="Gilroy R."/>
        </authorList>
    </citation>
    <scope>NUCLEOTIDE SEQUENCE</scope>
    <source>
        <strain evidence="5">CHK199-9574</strain>
    </source>
</reference>
<dbReference type="InterPro" id="IPR012349">
    <property type="entry name" value="Split_barrel_FMN-bd"/>
</dbReference>
<dbReference type="Proteomes" id="UP000824135">
    <property type="component" value="Unassembled WGS sequence"/>
</dbReference>
<dbReference type="Gene3D" id="2.30.110.10">
    <property type="entry name" value="Electron Transport, Fmn-binding Protein, Chain A"/>
    <property type="match status" value="1"/>
</dbReference>
<proteinExistence type="inferred from homology"/>
<evidence type="ECO:0000313" key="5">
    <source>
        <dbReference type="EMBL" id="HIY78173.1"/>
    </source>
</evidence>
<comment type="caution">
    <text evidence="5">The sequence shown here is derived from an EMBL/GenBank/DDBJ whole genome shotgun (WGS) entry which is preliminary data.</text>
</comment>
<keyword evidence="2" id="KW-0285">Flavoprotein</keyword>
<evidence type="ECO:0000256" key="2">
    <source>
        <dbReference type="ARBA" id="ARBA00022630"/>
    </source>
</evidence>
<dbReference type="InterPro" id="IPR052174">
    <property type="entry name" value="Flavoredoxin"/>
</dbReference>
<organism evidence="5 6">
    <name type="scientific">Candidatus Borkfalkia excrementavium</name>
    <dbReference type="NCBI Taxonomy" id="2838505"/>
    <lineage>
        <taxon>Bacteria</taxon>
        <taxon>Bacillati</taxon>
        <taxon>Bacillota</taxon>
        <taxon>Clostridia</taxon>
        <taxon>Christensenellales</taxon>
        <taxon>Christensenellaceae</taxon>
        <taxon>Candidatus Borkfalkia</taxon>
    </lineage>
</organism>
<gene>
    <name evidence="5" type="ORF">H9728_03935</name>
</gene>
<comment type="cofactor">
    <cofactor evidence="1">
        <name>FMN</name>
        <dbReference type="ChEBI" id="CHEBI:58210"/>
    </cofactor>
</comment>
<dbReference type="GO" id="GO:0016646">
    <property type="term" value="F:oxidoreductase activity, acting on the CH-NH group of donors, NAD or NADP as acceptor"/>
    <property type="evidence" value="ECO:0007669"/>
    <property type="project" value="UniProtKB-ARBA"/>
</dbReference>
<dbReference type="InterPro" id="IPR002563">
    <property type="entry name" value="Flavin_Rdtase-like_dom"/>
</dbReference>
<sequence length="186" mass="20035">MRKNFGAKPYMYPQPVLIIASYGEDGTPDAMNAAWGGIADQNKVALCLSASHKTVENIRARGAFTVSFADEAHVAEADYVGIVSANSVPDKLKRAGLHAVKSSFVDAPLIEEFPVALECKLLSYDEESECMLGEIVNVCADESVLDKNGKIDPEKLRPIAFDPVNSAYLKVGGKVGNAFHDGAKFR</sequence>
<feature type="domain" description="Flavin reductase like" evidence="4">
    <location>
        <begin position="11"/>
        <end position="150"/>
    </location>
</feature>
<dbReference type="EMBL" id="DXCO01000030">
    <property type="protein sequence ID" value="HIY78173.1"/>
    <property type="molecule type" value="Genomic_DNA"/>
</dbReference>
<evidence type="ECO:0000256" key="1">
    <source>
        <dbReference type="ARBA" id="ARBA00001917"/>
    </source>
</evidence>
<comment type="similarity">
    <text evidence="3">Belongs to the flavoredoxin family.</text>
</comment>
<evidence type="ECO:0000259" key="4">
    <source>
        <dbReference type="SMART" id="SM00903"/>
    </source>
</evidence>
<reference evidence="5" key="1">
    <citation type="journal article" date="2021" name="PeerJ">
        <title>Extensive microbial diversity within the chicken gut microbiome revealed by metagenomics and culture.</title>
        <authorList>
            <person name="Gilroy R."/>
            <person name="Ravi A."/>
            <person name="Getino M."/>
            <person name="Pursley I."/>
            <person name="Horton D.L."/>
            <person name="Alikhan N.F."/>
            <person name="Baker D."/>
            <person name="Gharbi K."/>
            <person name="Hall N."/>
            <person name="Watson M."/>
            <person name="Adriaenssens E.M."/>
            <person name="Foster-Nyarko E."/>
            <person name="Jarju S."/>
            <person name="Secka A."/>
            <person name="Antonio M."/>
            <person name="Oren A."/>
            <person name="Chaudhuri R.R."/>
            <person name="La Ragione R."/>
            <person name="Hildebrand F."/>
            <person name="Pallen M.J."/>
        </authorList>
    </citation>
    <scope>NUCLEOTIDE SEQUENCE</scope>
    <source>
        <strain evidence="5">CHK199-9574</strain>
    </source>
</reference>
<dbReference type="Pfam" id="PF01613">
    <property type="entry name" value="Flavin_Reduct"/>
    <property type="match status" value="1"/>
</dbReference>
<protein>
    <submittedName>
        <fullName evidence="5">Flavin reductase family protein</fullName>
    </submittedName>
</protein>
<dbReference type="PANTHER" id="PTHR43567:SF1">
    <property type="entry name" value="FLAVOREDOXIN"/>
    <property type="match status" value="1"/>
</dbReference>
<evidence type="ECO:0000313" key="6">
    <source>
        <dbReference type="Proteomes" id="UP000824135"/>
    </source>
</evidence>
<dbReference type="SUPFAM" id="SSF50475">
    <property type="entry name" value="FMN-binding split barrel"/>
    <property type="match status" value="1"/>
</dbReference>